<dbReference type="EMBL" id="PYYB01000001">
    <property type="protein sequence ID" value="PTL59269.1"/>
    <property type="molecule type" value="Genomic_DNA"/>
</dbReference>
<sequence length="357" mass="38281">MRVLTVIGNRPQFVKAAAVSRRLQEVATEVLVHTGQHYDDEMSAVFFDELGVPRPTHELQLGTGSNTEQTARMLSAIAPLIAAERPDVVLVYGDTNSTLAGGLAAAQAGVPVAHVEAGMRSFDRSMPEELNRVLTDHLSTLLLCSSAAPTEHLAAERVVGTVEVVGDVMVDVALLVQPRAREDDGPLRSAEVTPGEYVLVTAHRAGNVDDPERLRRLVDLLLGLPCPAVLPLHPRTGARLDAQGWLDELLGAEHVSITPPLGYLAFTALLTRARAMLTDSGGVQKEAYLAGVPCITLRDTTEWTETVDAGWNVLVDLDAPAAYAALERTPPTERPMLYGDGRAGERVVDALVRAFGD</sequence>
<comment type="similarity">
    <text evidence="1">Belongs to the UDP-N-acetylglucosamine 2-epimerase family.</text>
</comment>
<dbReference type="Gene3D" id="3.40.50.2000">
    <property type="entry name" value="Glycogen Phosphorylase B"/>
    <property type="match status" value="2"/>
</dbReference>
<protein>
    <submittedName>
        <fullName evidence="3">UDP-N-acetylglucosamine 2-epimerase (Non-hydrolyzing)</fullName>
    </submittedName>
</protein>
<dbReference type="SUPFAM" id="SSF53756">
    <property type="entry name" value="UDP-Glycosyltransferase/glycogen phosphorylase"/>
    <property type="match status" value="1"/>
</dbReference>
<evidence type="ECO:0000313" key="4">
    <source>
        <dbReference type="Proteomes" id="UP000240739"/>
    </source>
</evidence>
<dbReference type="Proteomes" id="UP000240739">
    <property type="component" value="Unassembled WGS sequence"/>
</dbReference>
<dbReference type="InterPro" id="IPR003331">
    <property type="entry name" value="UDP_GlcNAc_Epimerase_2_dom"/>
</dbReference>
<proteinExistence type="inferred from homology"/>
<dbReference type="AlphaFoldDB" id="A0A2T4UJ69"/>
<feature type="domain" description="UDP-N-acetylglucosamine 2-epimerase" evidence="2">
    <location>
        <begin position="27"/>
        <end position="351"/>
    </location>
</feature>
<dbReference type="InterPro" id="IPR029767">
    <property type="entry name" value="WecB-like"/>
</dbReference>
<evidence type="ECO:0000256" key="1">
    <source>
        <dbReference type="RuleBase" id="RU003513"/>
    </source>
</evidence>
<dbReference type="OrthoDB" id="9803238at2"/>
<dbReference type="PANTHER" id="PTHR43174">
    <property type="entry name" value="UDP-N-ACETYLGLUCOSAMINE 2-EPIMERASE"/>
    <property type="match status" value="1"/>
</dbReference>
<gene>
    <name evidence="3" type="ORF">C7Y72_06190</name>
</gene>
<comment type="caution">
    <text evidence="3">The sequence shown here is derived from an EMBL/GenBank/DDBJ whole genome shotgun (WGS) entry which is preliminary data.</text>
</comment>
<evidence type="ECO:0000259" key="2">
    <source>
        <dbReference type="Pfam" id="PF02350"/>
    </source>
</evidence>
<dbReference type="CDD" id="cd03786">
    <property type="entry name" value="GTB_UDP-GlcNAc_2-Epimerase"/>
    <property type="match status" value="1"/>
</dbReference>
<accession>A0A2T4UJ69</accession>
<keyword evidence="1" id="KW-0413">Isomerase</keyword>
<evidence type="ECO:0000313" key="3">
    <source>
        <dbReference type="EMBL" id="PTL59269.1"/>
    </source>
</evidence>
<dbReference type="GO" id="GO:0016853">
    <property type="term" value="F:isomerase activity"/>
    <property type="evidence" value="ECO:0007669"/>
    <property type="project" value="UniProtKB-KW"/>
</dbReference>
<dbReference type="Pfam" id="PF02350">
    <property type="entry name" value="Epimerase_2"/>
    <property type="match status" value="1"/>
</dbReference>
<dbReference type="NCBIfam" id="TIGR00236">
    <property type="entry name" value="wecB"/>
    <property type="match status" value="1"/>
</dbReference>
<keyword evidence="4" id="KW-1185">Reference proteome</keyword>
<organism evidence="3 4">
    <name type="scientific">Paraconexibacter algicola</name>
    <dbReference type="NCBI Taxonomy" id="2133960"/>
    <lineage>
        <taxon>Bacteria</taxon>
        <taxon>Bacillati</taxon>
        <taxon>Actinomycetota</taxon>
        <taxon>Thermoleophilia</taxon>
        <taxon>Solirubrobacterales</taxon>
        <taxon>Paraconexibacteraceae</taxon>
        <taxon>Paraconexibacter</taxon>
    </lineage>
</organism>
<reference evidence="3 4" key="1">
    <citation type="submission" date="2018-03" db="EMBL/GenBank/DDBJ databases">
        <title>Aquarubrobacter algicola gen. nov., sp. nov., a novel actinobacterium isolated from shallow eutrophic lake during the end of cyanobacterial harmful algal blooms.</title>
        <authorList>
            <person name="Chun S.J."/>
        </authorList>
    </citation>
    <scope>NUCLEOTIDE SEQUENCE [LARGE SCALE GENOMIC DNA]</scope>
    <source>
        <strain evidence="3 4">Seoho-28</strain>
    </source>
</reference>
<dbReference type="RefSeq" id="WP_107567738.1">
    <property type="nucleotide sequence ID" value="NZ_PYYB01000001.1"/>
</dbReference>
<dbReference type="PANTHER" id="PTHR43174:SF1">
    <property type="entry name" value="UDP-N-ACETYLGLUCOSAMINE 2-EPIMERASE"/>
    <property type="match status" value="1"/>
</dbReference>
<name>A0A2T4UJ69_9ACTN</name>